<proteinExistence type="predicted"/>
<name>A0A340XA53_LIPVE</name>
<dbReference type="AlphaFoldDB" id="A0A340XA53"/>
<dbReference type="RefSeq" id="XP_007455890.1">
    <property type="nucleotide sequence ID" value="XM_007455828.1"/>
</dbReference>
<feature type="compositionally biased region" description="Basic and acidic residues" evidence="1">
    <location>
        <begin position="21"/>
        <end position="30"/>
    </location>
</feature>
<dbReference type="InParanoid" id="A0A340XA53"/>
<feature type="region of interest" description="Disordered" evidence="1">
    <location>
        <begin position="1"/>
        <end position="66"/>
    </location>
</feature>
<accession>A0A340XA53</accession>
<organism evidence="2 3">
    <name type="scientific">Lipotes vexillifer</name>
    <name type="common">Yangtze river dolphin</name>
    <dbReference type="NCBI Taxonomy" id="118797"/>
    <lineage>
        <taxon>Eukaryota</taxon>
        <taxon>Metazoa</taxon>
        <taxon>Chordata</taxon>
        <taxon>Craniata</taxon>
        <taxon>Vertebrata</taxon>
        <taxon>Euteleostomi</taxon>
        <taxon>Mammalia</taxon>
        <taxon>Eutheria</taxon>
        <taxon>Laurasiatheria</taxon>
        <taxon>Artiodactyla</taxon>
        <taxon>Whippomorpha</taxon>
        <taxon>Cetacea</taxon>
        <taxon>Odontoceti</taxon>
        <taxon>Lipotidae</taxon>
        <taxon>Lipotes</taxon>
    </lineage>
</organism>
<dbReference type="GeneID" id="103079027"/>
<evidence type="ECO:0000313" key="2">
    <source>
        <dbReference type="Proteomes" id="UP000265300"/>
    </source>
</evidence>
<reference evidence="3" key="1">
    <citation type="submission" date="2025-08" db="UniProtKB">
        <authorList>
            <consortium name="RefSeq"/>
        </authorList>
    </citation>
    <scope>IDENTIFICATION</scope>
</reference>
<keyword evidence="2" id="KW-1185">Reference proteome</keyword>
<feature type="compositionally biased region" description="Basic residues" evidence="1">
    <location>
        <begin position="53"/>
        <end position="66"/>
    </location>
</feature>
<protein>
    <submittedName>
        <fullName evidence="3">Bromodomain and WD repeat-containing protein 3-like</fullName>
    </submittedName>
</protein>
<evidence type="ECO:0000256" key="1">
    <source>
        <dbReference type="SAM" id="MobiDB-lite"/>
    </source>
</evidence>
<dbReference type="KEGG" id="lve:103079027"/>
<dbReference type="Proteomes" id="UP000265300">
    <property type="component" value="Unplaced"/>
</dbReference>
<feature type="compositionally biased region" description="Basic residues" evidence="1">
    <location>
        <begin position="31"/>
        <end position="45"/>
    </location>
</feature>
<gene>
    <name evidence="3" type="primary">LOC103079027</name>
</gene>
<evidence type="ECO:0000313" key="3">
    <source>
        <dbReference type="RefSeq" id="XP_007455890.1"/>
    </source>
</evidence>
<sequence length="66" mass="7154">MRTETRGWGWGRQESPASESGGHRPGEARRGKARVWGRAAGRRGRGAGGSGRERRRGRRGRGAARG</sequence>